<dbReference type="PROSITE" id="PS50011">
    <property type="entry name" value="PROTEIN_KINASE_DOM"/>
    <property type="match status" value="1"/>
</dbReference>
<dbReference type="AlphaFoldDB" id="A0A7N2L3K5"/>
<keyword evidence="2 7" id="KW-0812">Transmembrane</keyword>
<dbReference type="PANTHER" id="PTHR47974">
    <property type="entry name" value="OS07G0415500 PROTEIN"/>
    <property type="match status" value="1"/>
</dbReference>
<dbReference type="EnsemblPlants" id="QL02p101912:mrna">
    <property type="protein sequence ID" value="QL02p101912:mrna"/>
    <property type="gene ID" value="QL02p101912"/>
</dbReference>
<reference evidence="11" key="1">
    <citation type="journal article" date="2016" name="G3 (Bethesda)">
        <title>First Draft Assembly and Annotation of the Genome of a California Endemic Oak Quercus lobata Nee (Fagaceae).</title>
        <authorList>
            <person name="Sork V.L."/>
            <person name="Fitz-Gibbon S.T."/>
            <person name="Puiu D."/>
            <person name="Crepeau M."/>
            <person name="Gugger P.F."/>
            <person name="Sherman R."/>
            <person name="Stevens K."/>
            <person name="Langley C.H."/>
            <person name="Pellegrini M."/>
            <person name="Salzberg S.L."/>
        </authorList>
    </citation>
    <scope>NUCLEOTIDE SEQUENCE [LARGE SCALE GENOMIC DNA]</scope>
    <source>
        <strain evidence="11">cv. SW786</strain>
    </source>
</reference>
<evidence type="ECO:0000313" key="10">
    <source>
        <dbReference type="EnsemblPlants" id="QL02p101912:mrna"/>
    </source>
</evidence>
<evidence type="ECO:0000259" key="8">
    <source>
        <dbReference type="PROSITE" id="PS50011"/>
    </source>
</evidence>
<evidence type="ECO:0000256" key="2">
    <source>
        <dbReference type="ARBA" id="ARBA00022692"/>
    </source>
</evidence>
<dbReference type="GO" id="GO:0016020">
    <property type="term" value="C:membrane"/>
    <property type="evidence" value="ECO:0007669"/>
    <property type="project" value="UniProtKB-SubCell"/>
</dbReference>
<dbReference type="InterPro" id="IPR008271">
    <property type="entry name" value="Ser/Thr_kinase_AS"/>
</dbReference>
<dbReference type="InterPro" id="IPR011009">
    <property type="entry name" value="Kinase-like_dom_sf"/>
</dbReference>
<keyword evidence="4 7" id="KW-1133">Transmembrane helix</keyword>
<feature type="domain" description="Protein kinase" evidence="8">
    <location>
        <begin position="168"/>
        <end position="477"/>
    </location>
</feature>
<dbReference type="Gene3D" id="1.10.510.10">
    <property type="entry name" value="Transferase(Phosphotransferase) domain 1"/>
    <property type="match status" value="1"/>
</dbReference>
<keyword evidence="5 7" id="KW-0472">Membrane</keyword>
<dbReference type="Pfam" id="PF00954">
    <property type="entry name" value="S_locus_glycop"/>
    <property type="match status" value="1"/>
</dbReference>
<accession>A0A7N2L3K5</accession>
<dbReference type="Pfam" id="PF08276">
    <property type="entry name" value="PAN_2"/>
    <property type="match status" value="1"/>
</dbReference>
<dbReference type="PANTHER" id="PTHR47974:SF19">
    <property type="entry name" value="RECEPTOR-LIKE SERINE_THREONINE-PROTEIN KINASE"/>
    <property type="match status" value="1"/>
</dbReference>
<dbReference type="PROSITE" id="PS00108">
    <property type="entry name" value="PROTEIN_KINASE_ST"/>
    <property type="match status" value="1"/>
</dbReference>
<evidence type="ECO:0000259" key="9">
    <source>
        <dbReference type="PROSITE" id="PS50948"/>
    </source>
</evidence>
<keyword evidence="6" id="KW-1015">Disulfide bond</keyword>
<protein>
    <submittedName>
        <fullName evidence="10">Uncharacterized protein</fullName>
    </submittedName>
</protein>
<dbReference type="Proteomes" id="UP000594261">
    <property type="component" value="Chromosome 2"/>
</dbReference>
<dbReference type="CDD" id="cd01098">
    <property type="entry name" value="PAN_AP_plant"/>
    <property type="match status" value="1"/>
</dbReference>
<dbReference type="Gramene" id="QL02p101912:mrna">
    <property type="protein sequence ID" value="QL02p101912:mrna"/>
    <property type="gene ID" value="QL02p101912"/>
</dbReference>
<dbReference type="Gene3D" id="3.30.200.20">
    <property type="entry name" value="Phosphorylase Kinase, domain 1"/>
    <property type="match status" value="1"/>
</dbReference>
<dbReference type="InterPro" id="IPR003609">
    <property type="entry name" value="Pan_app"/>
</dbReference>
<keyword evidence="3" id="KW-0732">Signal</keyword>
<dbReference type="InterPro" id="IPR000858">
    <property type="entry name" value="S_locus_glycoprot_dom"/>
</dbReference>
<sequence>MYPMFPIIVKAILYILFDFPYKFARFVLNVTGEFILYVWNNDLHQWNSVWKTPPHRCEILGICGDNGICNEWNSPLCDCPKGFRPKDPREWDLLDYTGGCQRSKPLECSDNKFITMPNMRFVEAAEYPVVKNVEECKLNCLSNCSCFAYSYNNGCLIYSETLRNLEQLSSDNKLGGDFHVRVSMGSKIKISKKVARIVGVLITLILLIIIVLSIIWRHSTGALKEVELKKIRNLEKGEKQFRAEISTLGAIQHVNLLHLRGFCVEVSKRFLVYDYMPKGSLESHLFQNTSKILDWKTRYQIAIGIVKGLAYLHDNCRDCIMHFDIKPENILLDAEYNPKVADFGLAKITGQDFSHVLTTIRGTRGYIAPEWILGEAVTPKVDVFSYGRLLFEIVSGRRNMDMIDGDDEEIRNYFPARVAIAINKGEDLLTLLDHKLEGNANMEELIRVCKVACWCIQDDPRDRPTMGQAVQILEGVMQVDVPQIPLYFQRLSENPMAAIVSQETETSSSSY</sequence>
<evidence type="ECO:0000256" key="4">
    <source>
        <dbReference type="ARBA" id="ARBA00022989"/>
    </source>
</evidence>
<evidence type="ECO:0000256" key="3">
    <source>
        <dbReference type="ARBA" id="ARBA00022729"/>
    </source>
</evidence>
<dbReference type="Pfam" id="PF00069">
    <property type="entry name" value="Pkinase"/>
    <property type="match status" value="1"/>
</dbReference>
<dbReference type="FunFam" id="1.10.510.10:FF:000537">
    <property type="entry name" value="Putative receptor-like protein kinase"/>
    <property type="match status" value="1"/>
</dbReference>
<dbReference type="GO" id="GO:0004672">
    <property type="term" value="F:protein kinase activity"/>
    <property type="evidence" value="ECO:0007669"/>
    <property type="project" value="InterPro"/>
</dbReference>
<proteinExistence type="predicted"/>
<dbReference type="OMA" id="YSVQCVE"/>
<dbReference type="SMART" id="SM00473">
    <property type="entry name" value="PAN_AP"/>
    <property type="match status" value="1"/>
</dbReference>
<feature type="transmembrane region" description="Helical" evidence="7">
    <location>
        <begin position="194"/>
        <end position="216"/>
    </location>
</feature>
<dbReference type="InParanoid" id="A0A7N2L3K5"/>
<dbReference type="PROSITE" id="PS50948">
    <property type="entry name" value="PAN"/>
    <property type="match status" value="1"/>
</dbReference>
<evidence type="ECO:0000313" key="11">
    <source>
        <dbReference type="Proteomes" id="UP000594261"/>
    </source>
</evidence>
<feature type="domain" description="Apple" evidence="9">
    <location>
        <begin position="108"/>
        <end position="183"/>
    </location>
</feature>
<dbReference type="GO" id="GO:0005524">
    <property type="term" value="F:ATP binding"/>
    <property type="evidence" value="ECO:0007669"/>
    <property type="project" value="InterPro"/>
</dbReference>
<evidence type="ECO:0000256" key="5">
    <source>
        <dbReference type="ARBA" id="ARBA00023136"/>
    </source>
</evidence>
<comment type="subcellular location">
    <subcellularLocation>
        <location evidence="1">Membrane</location>
        <topology evidence="1">Single-pass membrane protein</topology>
    </subcellularLocation>
</comment>
<dbReference type="SMART" id="SM00220">
    <property type="entry name" value="S_TKc"/>
    <property type="match status" value="1"/>
</dbReference>
<dbReference type="SUPFAM" id="SSF56112">
    <property type="entry name" value="Protein kinase-like (PK-like)"/>
    <property type="match status" value="1"/>
</dbReference>
<dbReference type="GO" id="GO:0048544">
    <property type="term" value="P:recognition of pollen"/>
    <property type="evidence" value="ECO:0007669"/>
    <property type="project" value="InterPro"/>
</dbReference>
<keyword evidence="11" id="KW-1185">Reference proteome</keyword>
<organism evidence="10 11">
    <name type="scientific">Quercus lobata</name>
    <name type="common">Valley oak</name>
    <dbReference type="NCBI Taxonomy" id="97700"/>
    <lineage>
        <taxon>Eukaryota</taxon>
        <taxon>Viridiplantae</taxon>
        <taxon>Streptophyta</taxon>
        <taxon>Embryophyta</taxon>
        <taxon>Tracheophyta</taxon>
        <taxon>Spermatophyta</taxon>
        <taxon>Magnoliopsida</taxon>
        <taxon>eudicotyledons</taxon>
        <taxon>Gunneridae</taxon>
        <taxon>Pentapetalae</taxon>
        <taxon>rosids</taxon>
        <taxon>fabids</taxon>
        <taxon>Fagales</taxon>
        <taxon>Fagaceae</taxon>
        <taxon>Quercus</taxon>
    </lineage>
</organism>
<reference evidence="10" key="2">
    <citation type="submission" date="2021-01" db="UniProtKB">
        <authorList>
            <consortium name="EnsemblPlants"/>
        </authorList>
    </citation>
    <scope>IDENTIFICATION</scope>
</reference>
<name>A0A7N2L3K5_QUELO</name>
<evidence type="ECO:0000256" key="6">
    <source>
        <dbReference type="ARBA" id="ARBA00023157"/>
    </source>
</evidence>
<dbReference type="InterPro" id="IPR000719">
    <property type="entry name" value="Prot_kinase_dom"/>
</dbReference>
<evidence type="ECO:0000256" key="7">
    <source>
        <dbReference type="SAM" id="Phobius"/>
    </source>
</evidence>
<evidence type="ECO:0000256" key="1">
    <source>
        <dbReference type="ARBA" id="ARBA00004167"/>
    </source>
</evidence>